<dbReference type="RefSeq" id="WP_253750708.1">
    <property type="nucleotide sequence ID" value="NZ_JAMZDZ010000001.1"/>
</dbReference>
<dbReference type="Pfam" id="PF00912">
    <property type="entry name" value="Transgly"/>
    <property type="match status" value="1"/>
</dbReference>
<dbReference type="InterPro" id="IPR036950">
    <property type="entry name" value="PBP_transglycosylase"/>
</dbReference>
<dbReference type="Proteomes" id="UP001595816">
    <property type="component" value="Unassembled WGS sequence"/>
</dbReference>
<keyword evidence="2" id="KW-0645">Protease</keyword>
<sequence>MATPAHSSATPRKLVRAAVVAVLAGAVVAGLAVPASALAAWAVNHAGVAWDDLPDALQNPARQEASYLYASDGKTLLTTFYDQNRRDVSLDEVAPVMRQAVVAAEDSRFYEHGGVDLKGILRAVVANGTSGEVEQGASTLTMQYVRNVLKNDPTLTDEERAAATQVTAGRKINEARYAITLETRLTKDQILERYLNIAYFGHGAYGVYAAAHTYFSKDPSKLTLDEASLLAGLLQSPESDNPIDGDTSRALTRRSYVLQAMVGLGEITADQAKTATDAELKLTPGASPNDCTAAKTSTGYFCDYFRSWWQSQAAFGETAADRLQALKTGGYRIITSLDAKVQATAQAQVLTVYGYSNKRVAPMAVVQPGTGKVLALAVNRHYSAAAGTGNTMNQLVAGNGTSLPGYQAGSTFKMFTMLAALEAGKALDTGYYSPNRYKSDYADSGPNSCDGYWCPQNAAASMAGYRNMWTGFGRSVNTYFVQLEESVGADAVVEMAERLGIKFRSKENQQNAQDASSWGAFTLGTSLTTPLDLANAYATVAAEGKYCSPTPISSITDADGKSVAAGQPDCKQAISAEVARAATDAARCPVGQQSAYYRCNGATAGSVANIVGGRDVAGKTGSSDGNVTESFVAYTPQMAIASIAANPSTSKDAVGSAVQRDVIQAVARTLNTSLKGVAEKKFTAPKLTSAFASGQEPREEPSPTPSESSRNNGNDNGNGRRNRNTTPTPSATTGGLGGILGGWGN</sequence>
<dbReference type="GO" id="GO:0016757">
    <property type="term" value="F:glycosyltransferase activity"/>
    <property type="evidence" value="ECO:0007669"/>
    <property type="project" value="UniProtKB-KW"/>
</dbReference>
<dbReference type="PANTHER" id="PTHR32282:SF33">
    <property type="entry name" value="PEPTIDOGLYCAN GLYCOSYLTRANSFERASE"/>
    <property type="match status" value="1"/>
</dbReference>
<evidence type="ECO:0000259" key="10">
    <source>
        <dbReference type="Pfam" id="PF00905"/>
    </source>
</evidence>
<evidence type="ECO:0000256" key="8">
    <source>
        <dbReference type="ARBA" id="ARBA00049902"/>
    </source>
</evidence>
<keyword evidence="1" id="KW-0121">Carboxypeptidase</keyword>
<feature type="compositionally biased region" description="Gly residues" evidence="9">
    <location>
        <begin position="734"/>
        <end position="745"/>
    </location>
</feature>
<evidence type="ECO:0000256" key="7">
    <source>
        <dbReference type="ARBA" id="ARBA00034000"/>
    </source>
</evidence>
<dbReference type="InterPro" id="IPR050396">
    <property type="entry name" value="Glycosyltr_51/Transpeptidase"/>
</dbReference>
<evidence type="ECO:0000259" key="11">
    <source>
        <dbReference type="Pfam" id="PF00912"/>
    </source>
</evidence>
<evidence type="ECO:0000256" key="4">
    <source>
        <dbReference type="ARBA" id="ARBA00022679"/>
    </source>
</evidence>
<comment type="caution">
    <text evidence="12">The sequence shown here is derived from an EMBL/GenBank/DDBJ whole genome shotgun (WGS) entry which is preliminary data.</text>
</comment>
<dbReference type="Pfam" id="PF00905">
    <property type="entry name" value="Transpeptidase"/>
    <property type="match status" value="1"/>
</dbReference>
<keyword evidence="13" id="KW-1185">Reference proteome</keyword>
<evidence type="ECO:0000256" key="5">
    <source>
        <dbReference type="ARBA" id="ARBA00022801"/>
    </source>
</evidence>
<feature type="domain" description="Glycosyl transferase family 51" evidence="11">
    <location>
        <begin position="76"/>
        <end position="261"/>
    </location>
</feature>
<evidence type="ECO:0000313" key="13">
    <source>
        <dbReference type="Proteomes" id="UP001595816"/>
    </source>
</evidence>
<dbReference type="EMBL" id="JBHSAY010000013">
    <property type="protein sequence ID" value="MFC4133637.1"/>
    <property type="molecule type" value="Genomic_DNA"/>
</dbReference>
<keyword evidence="3 12" id="KW-0328">Glycosyltransferase</keyword>
<comment type="catalytic activity">
    <reaction evidence="7">
        <text>Preferential cleavage: (Ac)2-L-Lys-D-Ala-|-D-Ala. Also transpeptidation of peptidyl-alanyl moieties that are N-acyl substituents of D-alanine.</text>
        <dbReference type="EC" id="3.4.16.4"/>
    </reaction>
</comment>
<dbReference type="InterPro" id="IPR001264">
    <property type="entry name" value="Glyco_trans_51"/>
</dbReference>
<protein>
    <submittedName>
        <fullName evidence="12">Transglycosylase domain-containing protein</fullName>
        <ecNumber evidence="12">2.4.-.-</ecNumber>
    </submittedName>
</protein>
<dbReference type="Gene3D" id="1.10.3810.10">
    <property type="entry name" value="Biosynthetic peptidoglycan transglycosylase-like"/>
    <property type="match status" value="1"/>
</dbReference>
<evidence type="ECO:0000313" key="12">
    <source>
        <dbReference type="EMBL" id="MFC4133637.1"/>
    </source>
</evidence>
<proteinExistence type="predicted"/>
<keyword evidence="4 12" id="KW-0808">Transferase</keyword>
<organism evidence="12 13">
    <name type="scientific">Hamadaea flava</name>
    <dbReference type="NCBI Taxonomy" id="1742688"/>
    <lineage>
        <taxon>Bacteria</taxon>
        <taxon>Bacillati</taxon>
        <taxon>Actinomycetota</taxon>
        <taxon>Actinomycetes</taxon>
        <taxon>Micromonosporales</taxon>
        <taxon>Micromonosporaceae</taxon>
        <taxon>Hamadaea</taxon>
    </lineage>
</organism>
<dbReference type="InterPro" id="IPR012338">
    <property type="entry name" value="Beta-lactam/transpept-like"/>
</dbReference>
<feature type="region of interest" description="Disordered" evidence="9">
    <location>
        <begin position="688"/>
        <end position="745"/>
    </location>
</feature>
<gene>
    <name evidence="12" type="ORF">ACFOZ4_23760</name>
</gene>
<reference evidence="13" key="1">
    <citation type="journal article" date="2019" name="Int. J. Syst. Evol. Microbiol.">
        <title>The Global Catalogue of Microorganisms (GCM) 10K type strain sequencing project: providing services to taxonomists for standard genome sequencing and annotation.</title>
        <authorList>
            <consortium name="The Broad Institute Genomics Platform"/>
            <consortium name="The Broad Institute Genome Sequencing Center for Infectious Disease"/>
            <person name="Wu L."/>
            <person name="Ma J."/>
        </authorList>
    </citation>
    <scope>NUCLEOTIDE SEQUENCE [LARGE SCALE GENOMIC DNA]</scope>
    <source>
        <strain evidence="13">CGMCC 4.7289</strain>
    </source>
</reference>
<dbReference type="Gene3D" id="3.40.710.10">
    <property type="entry name" value="DD-peptidase/beta-lactamase superfamily"/>
    <property type="match status" value="1"/>
</dbReference>
<keyword evidence="6" id="KW-0511">Multifunctional enzyme</keyword>
<dbReference type="EC" id="2.4.-.-" evidence="12"/>
<evidence type="ECO:0000256" key="2">
    <source>
        <dbReference type="ARBA" id="ARBA00022670"/>
    </source>
</evidence>
<evidence type="ECO:0000256" key="9">
    <source>
        <dbReference type="SAM" id="MobiDB-lite"/>
    </source>
</evidence>
<evidence type="ECO:0000256" key="6">
    <source>
        <dbReference type="ARBA" id="ARBA00023268"/>
    </source>
</evidence>
<accession>A0ABV8LRF3</accession>
<dbReference type="PANTHER" id="PTHR32282">
    <property type="entry name" value="BINDING PROTEIN TRANSPEPTIDASE, PUTATIVE-RELATED"/>
    <property type="match status" value="1"/>
</dbReference>
<keyword evidence="5" id="KW-0378">Hydrolase</keyword>
<feature type="compositionally biased region" description="Low complexity" evidence="9">
    <location>
        <begin position="705"/>
        <end position="733"/>
    </location>
</feature>
<dbReference type="SUPFAM" id="SSF53955">
    <property type="entry name" value="Lysozyme-like"/>
    <property type="match status" value="1"/>
</dbReference>
<name>A0ABV8LRF3_9ACTN</name>
<dbReference type="InterPro" id="IPR023346">
    <property type="entry name" value="Lysozyme-like_dom_sf"/>
</dbReference>
<comment type="catalytic activity">
    <reaction evidence="8">
        <text>[GlcNAc-(1-&gt;4)-Mur2Ac(oyl-L-Ala-gamma-D-Glu-L-Lys-D-Ala-D-Ala)](n)-di-trans,octa-cis-undecaprenyl diphosphate + beta-D-GlcNAc-(1-&gt;4)-Mur2Ac(oyl-L-Ala-gamma-D-Glu-L-Lys-D-Ala-D-Ala)-di-trans,octa-cis-undecaprenyl diphosphate = [GlcNAc-(1-&gt;4)-Mur2Ac(oyl-L-Ala-gamma-D-Glu-L-Lys-D-Ala-D-Ala)](n+1)-di-trans,octa-cis-undecaprenyl diphosphate + di-trans,octa-cis-undecaprenyl diphosphate + H(+)</text>
        <dbReference type="Rhea" id="RHEA:23708"/>
        <dbReference type="Rhea" id="RHEA-COMP:9602"/>
        <dbReference type="Rhea" id="RHEA-COMP:9603"/>
        <dbReference type="ChEBI" id="CHEBI:15378"/>
        <dbReference type="ChEBI" id="CHEBI:58405"/>
        <dbReference type="ChEBI" id="CHEBI:60033"/>
        <dbReference type="ChEBI" id="CHEBI:78435"/>
        <dbReference type="EC" id="2.4.99.28"/>
    </reaction>
</comment>
<feature type="domain" description="Penicillin-binding protein transpeptidase" evidence="10">
    <location>
        <begin position="365"/>
        <end position="653"/>
    </location>
</feature>
<dbReference type="SUPFAM" id="SSF56601">
    <property type="entry name" value="beta-lactamase/transpeptidase-like"/>
    <property type="match status" value="1"/>
</dbReference>
<evidence type="ECO:0000256" key="3">
    <source>
        <dbReference type="ARBA" id="ARBA00022676"/>
    </source>
</evidence>
<evidence type="ECO:0000256" key="1">
    <source>
        <dbReference type="ARBA" id="ARBA00022645"/>
    </source>
</evidence>
<dbReference type="InterPro" id="IPR001460">
    <property type="entry name" value="PCN-bd_Tpept"/>
</dbReference>